<dbReference type="InterPro" id="IPR036866">
    <property type="entry name" value="RibonucZ/Hydroxyglut_hydro"/>
</dbReference>
<protein>
    <submittedName>
        <fullName evidence="9">ComEC/Rec2 family competence protein</fullName>
    </submittedName>
</protein>
<feature type="transmembrane region" description="Helical" evidence="7">
    <location>
        <begin position="360"/>
        <end position="379"/>
    </location>
</feature>
<keyword evidence="3 7" id="KW-0812">Transmembrane</keyword>
<evidence type="ECO:0000256" key="5">
    <source>
        <dbReference type="ARBA" id="ARBA00023136"/>
    </source>
</evidence>
<dbReference type="InterPro" id="IPR004477">
    <property type="entry name" value="ComEC_N"/>
</dbReference>
<feature type="transmembrane region" description="Helical" evidence="7">
    <location>
        <begin position="477"/>
        <end position="496"/>
    </location>
</feature>
<dbReference type="InterPro" id="IPR035681">
    <property type="entry name" value="ComA-like_MBL"/>
</dbReference>
<keyword evidence="4 7" id="KW-1133">Transmembrane helix</keyword>
<evidence type="ECO:0000256" key="3">
    <source>
        <dbReference type="ARBA" id="ARBA00022692"/>
    </source>
</evidence>
<feature type="transmembrane region" description="Helical" evidence="7">
    <location>
        <begin position="337"/>
        <end position="353"/>
    </location>
</feature>
<feature type="transmembrane region" description="Helical" evidence="7">
    <location>
        <begin position="73"/>
        <end position="91"/>
    </location>
</feature>
<dbReference type="Gene3D" id="3.60.15.10">
    <property type="entry name" value="Ribonuclease Z/Hydroxyacylglutathione hydrolase-like"/>
    <property type="match status" value="1"/>
</dbReference>
<feature type="transmembrane region" description="Helical" evidence="7">
    <location>
        <begin position="413"/>
        <end position="441"/>
    </location>
</feature>
<dbReference type="AlphaFoldDB" id="A0AAU8DS39"/>
<proteinExistence type="predicted"/>
<feature type="transmembrane region" description="Helical" evidence="7">
    <location>
        <begin position="385"/>
        <end position="406"/>
    </location>
</feature>
<feature type="transmembrane region" description="Helical" evidence="7">
    <location>
        <begin position="315"/>
        <end position="331"/>
    </location>
</feature>
<name>A0AAU8DS39_9ACTN</name>
<organism evidence="9">
    <name type="scientific">Nakamurella sp. A5-74</name>
    <dbReference type="NCBI Taxonomy" id="3158264"/>
    <lineage>
        <taxon>Bacteria</taxon>
        <taxon>Bacillati</taxon>
        <taxon>Actinomycetota</taxon>
        <taxon>Actinomycetes</taxon>
        <taxon>Nakamurellales</taxon>
        <taxon>Nakamurellaceae</taxon>
        <taxon>Nakamurella</taxon>
    </lineage>
</organism>
<dbReference type="NCBIfam" id="TIGR00360">
    <property type="entry name" value="ComEC_N-term"/>
    <property type="match status" value="1"/>
</dbReference>
<dbReference type="GO" id="GO:0005886">
    <property type="term" value="C:plasma membrane"/>
    <property type="evidence" value="ECO:0007669"/>
    <property type="project" value="UniProtKB-SubCell"/>
</dbReference>
<dbReference type="SMART" id="SM00849">
    <property type="entry name" value="Lactamase_B"/>
    <property type="match status" value="1"/>
</dbReference>
<feature type="transmembrane region" description="Helical" evidence="7">
    <location>
        <begin position="508"/>
        <end position="526"/>
    </location>
</feature>
<evidence type="ECO:0000256" key="2">
    <source>
        <dbReference type="ARBA" id="ARBA00022475"/>
    </source>
</evidence>
<dbReference type="InterPro" id="IPR052159">
    <property type="entry name" value="Competence_DNA_uptake"/>
</dbReference>
<evidence type="ECO:0000256" key="6">
    <source>
        <dbReference type="SAM" id="MobiDB-lite"/>
    </source>
</evidence>
<dbReference type="CDD" id="cd07731">
    <property type="entry name" value="ComA-like_MBL-fold"/>
    <property type="match status" value="1"/>
</dbReference>
<dbReference type="RefSeq" id="WP_353650729.1">
    <property type="nucleotide sequence ID" value="NZ_CP159218.1"/>
</dbReference>
<evidence type="ECO:0000256" key="4">
    <source>
        <dbReference type="ARBA" id="ARBA00022989"/>
    </source>
</evidence>
<feature type="transmembrane region" description="Helical" evidence="7">
    <location>
        <begin position="533"/>
        <end position="552"/>
    </location>
</feature>
<feature type="region of interest" description="Disordered" evidence="6">
    <location>
        <begin position="1"/>
        <end position="40"/>
    </location>
</feature>
<dbReference type="Pfam" id="PF00753">
    <property type="entry name" value="Lactamase_B"/>
    <property type="match status" value="1"/>
</dbReference>
<sequence>MNPSAASVPAAAVPAPASAPAPTAPTGTPARRRRRWVEDDPPPVQDLRVVPLALGLWIGTAATLLLPASGGAGAALVVVGSASAVLGLAVVRRWRGWAVLGVALAAGIAIGSSAVQLAQQDPAFRAAEQHRYAVLQVEIAAAPVALPGFAAEDGTVTAPQQYRVRTAAQQLTLDGTVVASAAQVSMIGVGPAVAELVPGSLVRVAGTLAVDAFPAVPGVSIRLRSAPVQLAPAPAVDVAAARLRAGLRAQGERLGGDAGALLPGLVVGDTAAIDDRLTADAKAAGLTHLLAVSGSHFALVCGFVVLLTRRLGPRIAAGCAATVLLGLVVLVGPQPSVLRAAVMGAVTIVAMLVGRTRSAIPALASAVVVLLIADPALAVSAGFGLSVVATAGLVLLVPPWTAALVARGWSRGWAVLVAVPVAASIVTAPIIVLLSGAISVVSIPANLMAAPLVAPALVFGLLSALCGPWWPAGAEVCADAAAPFLSGIAGLAHGWAALPQATLGWPPGVLWAVALAGGTLAVGLVLRFPGPRAIIFAAGCGAGVVLVPVQVLPPLGWPPPGWLMVGCEVGQGDAFVMSTDVADTAVVFDAGPEPAPVAGCLRDLRIGTVILLIITHLHADHVGGIAGVLDDRSVGTILVGPDRTEPAWSALLAVAARRGIPVIAAGPGNRFSAGDLELTALGPSGGFAGTTSDENNDSLVFRAQRNGVSMLATGDIEPEAQRALLAAGVDLDVDVLKVPHHGSAKDLPQFLAAVSPQVAMIGVGRDNDYGHPAPSLLAALTEVGTGSVLRTDQDGDIAVLLDAGTLSAVRRGSLAAREPSRR</sequence>
<dbReference type="PANTHER" id="PTHR30619">
    <property type="entry name" value="DNA INTERNALIZATION/COMPETENCE PROTEIN COMEC/REC2"/>
    <property type="match status" value="1"/>
</dbReference>
<evidence type="ECO:0000313" key="9">
    <source>
        <dbReference type="EMBL" id="XCG65118.1"/>
    </source>
</evidence>
<feature type="compositionally biased region" description="Low complexity" evidence="6">
    <location>
        <begin position="1"/>
        <end position="16"/>
    </location>
</feature>
<dbReference type="Pfam" id="PF03772">
    <property type="entry name" value="Competence"/>
    <property type="match status" value="1"/>
</dbReference>
<gene>
    <name evidence="9" type="ORF">ABLG96_07420</name>
</gene>
<dbReference type="InterPro" id="IPR001279">
    <property type="entry name" value="Metallo-B-lactamas"/>
</dbReference>
<feature type="domain" description="Metallo-beta-lactamase" evidence="8">
    <location>
        <begin position="571"/>
        <end position="765"/>
    </location>
</feature>
<evidence type="ECO:0000259" key="8">
    <source>
        <dbReference type="SMART" id="SM00849"/>
    </source>
</evidence>
<reference evidence="9" key="1">
    <citation type="submission" date="2024-05" db="EMBL/GenBank/DDBJ databases">
        <authorList>
            <person name="Cai S.Y."/>
            <person name="Jin L.M."/>
            <person name="Li H.R."/>
        </authorList>
    </citation>
    <scope>NUCLEOTIDE SEQUENCE</scope>
    <source>
        <strain evidence="9">A5-74</strain>
    </source>
</reference>
<evidence type="ECO:0000256" key="7">
    <source>
        <dbReference type="SAM" id="Phobius"/>
    </source>
</evidence>
<evidence type="ECO:0000256" key="1">
    <source>
        <dbReference type="ARBA" id="ARBA00004651"/>
    </source>
</evidence>
<keyword evidence="5 7" id="KW-0472">Membrane</keyword>
<keyword evidence="2" id="KW-1003">Cell membrane</keyword>
<dbReference type="PANTHER" id="PTHR30619:SF1">
    <property type="entry name" value="RECOMBINATION PROTEIN 2"/>
    <property type="match status" value="1"/>
</dbReference>
<feature type="transmembrane region" description="Helical" evidence="7">
    <location>
        <begin position="447"/>
        <end position="470"/>
    </location>
</feature>
<dbReference type="SUPFAM" id="SSF56281">
    <property type="entry name" value="Metallo-hydrolase/oxidoreductase"/>
    <property type="match status" value="1"/>
</dbReference>
<feature type="transmembrane region" description="Helical" evidence="7">
    <location>
        <begin position="97"/>
        <end position="118"/>
    </location>
</feature>
<accession>A0AAU8DS39</accession>
<comment type="subcellular location">
    <subcellularLocation>
        <location evidence="1">Cell membrane</location>
        <topology evidence="1">Multi-pass membrane protein</topology>
    </subcellularLocation>
</comment>
<feature type="transmembrane region" description="Helical" evidence="7">
    <location>
        <begin position="285"/>
        <end position="308"/>
    </location>
</feature>
<dbReference type="EMBL" id="CP159218">
    <property type="protein sequence ID" value="XCG65118.1"/>
    <property type="molecule type" value="Genomic_DNA"/>
</dbReference>